<feature type="coiled-coil region" evidence="1">
    <location>
        <begin position="42"/>
        <end position="78"/>
    </location>
</feature>
<accession>A0A3A1PBM1</accession>
<dbReference type="Proteomes" id="UP000265366">
    <property type="component" value="Unassembled WGS sequence"/>
</dbReference>
<comment type="caution">
    <text evidence="2">The sequence shown here is derived from an EMBL/GenBank/DDBJ whole genome shotgun (WGS) entry which is preliminary data.</text>
</comment>
<sequence>LAPVPPEPPLPPEAPAALLPVSASADISALADLDEPLDPADLEAINADVAAAMAEVRSAQAEARAQQHEARIERAAALAEARAAAVTARAAAAEARAATPVVEDSCADDQPVSERRRADGSIVVQICRQAIVRQASRGLEQARAAVASQRDISDDLRQQILRDLDREIEQVRTPARVSASARVDGVRAVASSANGASASVATVTPVTFVSMQGAVTATVRFVGTFAGPDAPQAFSVTMPVTLVSTGAQPVMFQAGQTV</sequence>
<evidence type="ECO:0000313" key="3">
    <source>
        <dbReference type="Proteomes" id="UP000265366"/>
    </source>
</evidence>
<keyword evidence="1" id="KW-0175">Coiled coil</keyword>
<organism evidence="2 3">
    <name type="scientific">Aurantiacibacter xanthus</name>
    <dbReference type="NCBI Taxonomy" id="1784712"/>
    <lineage>
        <taxon>Bacteria</taxon>
        <taxon>Pseudomonadati</taxon>
        <taxon>Pseudomonadota</taxon>
        <taxon>Alphaproteobacteria</taxon>
        <taxon>Sphingomonadales</taxon>
        <taxon>Erythrobacteraceae</taxon>
        <taxon>Aurantiacibacter</taxon>
    </lineage>
</organism>
<gene>
    <name evidence="2" type="ORF">D2V17_03395</name>
</gene>
<evidence type="ECO:0000256" key="1">
    <source>
        <dbReference type="SAM" id="Coils"/>
    </source>
</evidence>
<evidence type="ECO:0000313" key="2">
    <source>
        <dbReference type="EMBL" id="RIV91160.1"/>
    </source>
</evidence>
<name>A0A3A1PBM1_9SPHN</name>
<dbReference type="EMBL" id="QXFM01000026">
    <property type="protein sequence ID" value="RIV91160.1"/>
    <property type="molecule type" value="Genomic_DNA"/>
</dbReference>
<proteinExistence type="predicted"/>
<feature type="non-terminal residue" evidence="2">
    <location>
        <position position="1"/>
    </location>
</feature>
<keyword evidence="3" id="KW-1185">Reference proteome</keyword>
<reference evidence="2 3" key="1">
    <citation type="submission" date="2018-08" db="EMBL/GenBank/DDBJ databases">
        <title>Erythrobacter zhengii sp.nov., a bacterium isolated from deep-sea sediment.</title>
        <authorList>
            <person name="Fang C."/>
            <person name="Wu Y.-H."/>
            <person name="Sun C."/>
            <person name="Wang H."/>
            <person name="Cheng H."/>
            <person name="Meng F.-X."/>
            <person name="Wang C.-S."/>
            <person name="Xu X.-W."/>
        </authorList>
    </citation>
    <scope>NUCLEOTIDE SEQUENCE [LARGE SCALE GENOMIC DNA]</scope>
    <source>
        <strain evidence="2 3">CCTCC AB 2015396</strain>
    </source>
</reference>
<dbReference type="AlphaFoldDB" id="A0A3A1PBM1"/>
<protein>
    <submittedName>
        <fullName evidence="2">Uncharacterized protein</fullName>
    </submittedName>
</protein>